<keyword evidence="1" id="KW-0732">Signal</keyword>
<dbReference type="InterPro" id="IPR019660">
    <property type="entry name" value="Put_sensory_transdc_reg_YbjN"/>
</dbReference>
<evidence type="ECO:0000313" key="3">
    <source>
        <dbReference type="Proteomes" id="UP000251558"/>
    </source>
</evidence>
<feature type="chain" id="PRO_5016261615" evidence="1">
    <location>
        <begin position="33"/>
        <end position="164"/>
    </location>
</feature>
<dbReference type="AlphaFoldDB" id="A0A330HWQ3"/>
<keyword evidence="3" id="KW-1185">Reference proteome</keyword>
<reference evidence="2 3" key="2">
    <citation type="submission" date="2018-07" db="EMBL/GenBank/DDBJ databases">
        <title>Diversity of Mesorhizobium strains in Brazil.</title>
        <authorList>
            <person name="Helene L.C.F."/>
            <person name="Dall'Agnol R."/>
            <person name="Delamuta J.R.M."/>
            <person name="Hungria M."/>
        </authorList>
    </citation>
    <scope>NUCLEOTIDE SEQUENCE [LARGE SCALE GENOMIC DNA]</scope>
    <source>
        <strain evidence="2 3">AC99b</strain>
    </source>
</reference>
<dbReference type="Proteomes" id="UP000251558">
    <property type="component" value="Unassembled WGS sequence"/>
</dbReference>
<protein>
    <submittedName>
        <fullName evidence="2">YbjN domain-containing protein</fullName>
    </submittedName>
</protein>
<sequence>MRVRRPGGLMRATLPVFITGLALTGAVSVASAEDAEILRAPDPATILDIAKGFGSARMDKDDNGDPMISGRIEGVRYLIYFYGCEDHEDCKSLQFSAGYTDPLTADQANAWNSKYRWVKAYSGDGSNFKMDVSFAGGITRANLEEQFSNWGSMSGNIKDFVNGK</sequence>
<evidence type="ECO:0000256" key="1">
    <source>
        <dbReference type="SAM" id="SignalP"/>
    </source>
</evidence>
<dbReference type="EMBL" id="QMBP01000001">
    <property type="protein sequence ID" value="RAZ92805.1"/>
    <property type="molecule type" value="Genomic_DNA"/>
</dbReference>
<name>A0A330HWQ3_9HYPH</name>
<accession>A0A330HWQ3</accession>
<reference evidence="3" key="1">
    <citation type="submission" date="2018-06" db="EMBL/GenBank/DDBJ databases">
        <authorList>
            <person name="Helene L.C."/>
            <person name="Dall'Agnol R."/>
            <person name="Delamuta J.R."/>
            <person name="Hungria M."/>
        </authorList>
    </citation>
    <scope>NUCLEOTIDE SEQUENCE [LARGE SCALE GENOMIC DNA]</scope>
    <source>
        <strain evidence="3">AC99b</strain>
    </source>
</reference>
<comment type="caution">
    <text evidence="2">The sequence shown here is derived from an EMBL/GenBank/DDBJ whole genome shotgun (WGS) entry which is preliminary data.</text>
</comment>
<dbReference type="CDD" id="cd17511">
    <property type="entry name" value="YbjN_AmyR-like"/>
    <property type="match status" value="1"/>
</dbReference>
<dbReference type="OrthoDB" id="33037at2"/>
<organism evidence="2 3">
    <name type="scientific">Mesorhizobium hawassense</name>
    <dbReference type="NCBI Taxonomy" id="1209954"/>
    <lineage>
        <taxon>Bacteria</taxon>
        <taxon>Pseudomonadati</taxon>
        <taxon>Pseudomonadota</taxon>
        <taxon>Alphaproteobacteria</taxon>
        <taxon>Hyphomicrobiales</taxon>
        <taxon>Phyllobacteriaceae</taxon>
        <taxon>Mesorhizobium</taxon>
    </lineage>
</organism>
<evidence type="ECO:0000313" key="2">
    <source>
        <dbReference type="EMBL" id="RAZ92805.1"/>
    </source>
</evidence>
<dbReference type="Pfam" id="PF10722">
    <property type="entry name" value="YbjN"/>
    <property type="match status" value="1"/>
</dbReference>
<proteinExistence type="predicted"/>
<feature type="signal peptide" evidence="1">
    <location>
        <begin position="1"/>
        <end position="32"/>
    </location>
</feature>
<gene>
    <name evidence="2" type="ORF">DPM33_02735</name>
</gene>